<evidence type="ECO:0000313" key="2">
    <source>
        <dbReference type="EMBL" id="GEU63211.1"/>
    </source>
</evidence>
<protein>
    <submittedName>
        <fullName evidence="2">Uncharacterized protein</fullName>
    </submittedName>
</protein>
<name>A0A6L2LN29_TANCI</name>
<reference evidence="2" key="1">
    <citation type="journal article" date="2019" name="Sci. Rep.">
        <title>Draft genome of Tanacetum cinerariifolium, the natural source of mosquito coil.</title>
        <authorList>
            <person name="Yamashiro T."/>
            <person name="Shiraishi A."/>
            <person name="Satake H."/>
            <person name="Nakayama K."/>
        </authorList>
    </citation>
    <scope>NUCLEOTIDE SEQUENCE</scope>
</reference>
<comment type="caution">
    <text evidence="2">The sequence shown here is derived from an EMBL/GenBank/DDBJ whole genome shotgun (WGS) entry which is preliminary data.</text>
</comment>
<feature type="compositionally biased region" description="Basic and acidic residues" evidence="1">
    <location>
        <begin position="1"/>
        <end position="27"/>
    </location>
</feature>
<feature type="compositionally biased region" description="Pro residues" evidence="1">
    <location>
        <begin position="104"/>
        <end position="113"/>
    </location>
</feature>
<dbReference type="AlphaFoldDB" id="A0A6L2LN29"/>
<dbReference type="EMBL" id="BKCJ010004808">
    <property type="protein sequence ID" value="GEU63211.1"/>
    <property type="molecule type" value="Genomic_DNA"/>
</dbReference>
<feature type="compositionally biased region" description="Basic and acidic residues" evidence="1">
    <location>
        <begin position="77"/>
        <end position="92"/>
    </location>
</feature>
<organism evidence="2">
    <name type="scientific">Tanacetum cinerariifolium</name>
    <name type="common">Dalmatian daisy</name>
    <name type="synonym">Chrysanthemum cinerariifolium</name>
    <dbReference type="NCBI Taxonomy" id="118510"/>
    <lineage>
        <taxon>Eukaryota</taxon>
        <taxon>Viridiplantae</taxon>
        <taxon>Streptophyta</taxon>
        <taxon>Embryophyta</taxon>
        <taxon>Tracheophyta</taxon>
        <taxon>Spermatophyta</taxon>
        <taxon>Magnoliopsida</taxon>
        <taxon>eudicotyledons</taxon>
        <taxon>Gunneridae</taxon>
        <taxon>Pentapetalae</taxon>
        <taxon>asterids</taxon>
        <taxon>campanulids</taxon>
        <taxon>Asterales</taxon>
        <taxon>Asteraceae</taxon>
        <taxon>Asteroideae</taxon>
        <taxon>Anthemideae</taxon>
        <taxon>Anthemidinae</taxon>
        <taxon>Tanacetum</taxon>
    </lineage>
</organism>
<accession>A0A6L2LN29</accession>
<proteinExistence type="predicted"/>
<evidence type="ECO:0000256" key="1">
    <source>
        <dbReference type="SAM" id="MobiDB-lite"/>
    </source>
</evidence>
<sequence length="113" mass="12379">MEVLIKDKNAMDKGVADTVQDHMRKNDNDEDDEDPTTRPNQGKASFKGSKIGKSASATDAVEEPIAKVIMVDAGDNMVHDDGQPQDTSEPKTAKTSNPEWFTQPPRPLTPDLE</sequence>
<gene>
    <name evidence="2" type="ORF">Tci_035189</name>
</gene>
<feature type="region of interest" description="Disordered" evidence="1">
    <location>
        <begin position="1"/>
        <end position="113"/>
    </location>
</feature>